<dbReference type="InterPro" id="IPR051490">
    <property type="entry name" value="THEM6_lcsJ_thioesterase"/>
</dbReference>
<feature type="transmembrane region" description="Helical" evidence="3">
    <location>
        <begin position="6"/>
        <end position="23"/>
    </location>
</feature>
<keyword evidence="3" id="KW-1133">Transmembrane helix</keyword>
<sequence>MVCCYLILFITVLYILYDVNYFLRTAFTVLCGKIFGKEINIDDVSTIYGICTFQDCDLLFKKMRIARLIREIDFARYHFYERTGILKRSAENQISSLQRSTMTVSLENLVFWNARSLFFEHEVTTLRDNKKRCLLISRQYAIGDMTNPVAKLLLGLPGSNKTMECPKNIKSWLDGMKISSFNLRNMSYTMFCVITTIVLLLYVFWDVNYFLRVAFTIGVGRLFNKKSGLKDPTTIYGFCTTQDVDIFLRHMNNARYVRELDFARFHFYDRTGIYDNIKAVDGHVLQGASSIRYRRTIPIFSAYKVETKLVYWEDKTIYLEQKFITISDGFVRAVVLSRQSLVNIDSETLLKNVSGAETKPECPEEIKHWLQAIEVSSAKLRKKD</sequence>
<dbReference type="Pfam" id="PF13279">
    <property type="entry name" value="4HBT_2"/>
    <property type="match status" value="1"/>
</dbReference>
<dbReference type="Gene3D" id="3.10.129.10">
    <property type="entry name" value="Hotdog Thioesterase"/>
    <property type="match status" value="1"/>
</dbReference>
<keyword evidence="5" id="KW-1185">Reference proteome</keyword>
<evidence type="ECO:0000313" key="5">
    <source>
        <dbReference type="Proteomes" id="UP000324832"/>
    </source>
</evidence>
<organism evidence="4 5">
    <name type="scientific">Leptidea sinapis</name>
    <dbReference type="NCBI Taxonomy" id="189913"/>
    <lineage>
        <taxon>Eukaryota</taxon>
        <taxon>Metazoa</taxon>
        <taxon>Ecdysozoa</taxon>
        <taxon>Arthropoda</taxon>
        <taxon>Hexapoda</taxon>
        <taxon>Insecta</taxon>
        <taxon>Pterygota</taxon>
        <taxon>Neoptera</taxon>
        <taxon>Endopterygota</taxon>
        <taxon>Lepidoptera</taxon>
        <taxon>Glossata</taxon>
        <taxon>Ditrysia</taxon>
        <taxon>Papilionoidea</taxon>
        <taxon>Pieridae</taxon>
        <taxon>Dismorphiinae</taxon>
        <taxon>Leptidea</taxon>
    </lineage>
</organism>
<feature type="transmembrane region" description="Helical" evidence="3">
    <location>
        <begin position="186"/>
        <end position="205"/>
    </location>
</feature>
<proteinExistence type="inferred from homology"/>
<comment type="similarity">
    <text evidence="1">Belongs to the THEM6 family.</text>
</comment>
<evidence type="ECO:0000256" key="1">
    <source>
        <dbReference type="ARBA" id="ARBA00038228"/>
    </source>
</evidence>
<protein>
    <recommendedName>
        <fullName evidence="2">Protein THEM6</fullName>
    </recommendedName>
</protein>
<reference evidence="4 5" key="1">
    <citation type="submission" date="2017-07" db="EMBL/GenBank/DDBJ databases">
        <authorList>
            <person name="Talla V."/>
            <person name="Backstrom N."/>
        </authorList>
    </citation>
    <scope>NUCLEOTIDE SEQUENCE [LARGE SCALE GENOMIC DNA]</scope>
</reference>
<dbReference type="PANTHER" id="PTHR12475">
    <property type="match status" value="1"/>
</dbReference>
<accession>A0A5E4QX92</accession>
<evidence type="ECO:0000313" key="4">
    <source>
        <dbReference type="EMBL" id="VVD02819.1"/>
    </source>
</evidence>
<name>A0A5E4QX92_9NEOP</name>
<keyword evidence="3" id="KW-0812">Transmembrane</keyword>
<dbReference type="Proteomes" id="UP000324832">
    <property type="component" value="Unassembled WGS sequence"/>
</dbReference>
<gene>
    <name evidence="4" type="ORF">LSINAPIS_LOCUS12950</name>
</gene>
<dbReference type="AlphaFoldDB" id="A0A5E4QX92"/>
<keyword evidence="3" id="KW-0472">Membrane</keyword>
<evidence type="ECO:0000256" key="3">
    <source>
        <dbReference type="SAM" id="Phobius"/>
    </source>
</evidence>
<evidence type="ECO:0000256" key="2">
    <source>
        <dbReference type="ARBA" id="ARBA00041112"/>
    </source>
</evidence>
<dbReference type="InterPro" id="IPR029069">
    <property type="entry name" value="HotDog_dom_sf"/>
</dbReference>
<dbReference type="PANTHER" id="PTHR12475:SF4">
    <property type="entry name" value="PROTEIN THEM6"/>
    <property type="match status" value="1"/>
</dbReference>
<dbReference type="EMBL" id="FZQP02006333">
    <property type="protein sequence ID" value="VVD02819.1"/>
    <property type="molecule type" value="Genomic_DNA"/>
</dbReference>
<dbReference type="SUPFAM" id="SSF54637">
    <property type="entry name" value="Thioesterase/thiol ester dehydrase-isomerase"/>
    <property type="match status" value="1"/>
</dbReference>
<dbReference type="CDD" id="cd00586">
    <property type="entry name" value="4HBT"/>
    <property type="match status" value="1"/>
</dbReference>